<name>A0AAV7M8Q6_PLEWA</name>
<dbReference type="EMBL" id="JANPWB010000014">
    <property type="protein sequence ID" value="KAJ1099130.1"/>
    <property type="molecule type" value="Genomic_DNA"/>
</dbReference>
<protein>
    <submittedName>
        <fullName evidence="1">Uncharacterized protein</fullName>
    </submittedName>
</protein>
<dbReference type="AlphaFoldDB" id="A0AAV7M8Q6"/>
<sequence length="87" mass="9596">MVDRYGRPPFLHQCLEFAACTVSSLYCRWFTRVCGSVGVLTATVFDRRSAHMATIALAAGVSGCLHCKMVVYWQLPQSSFVSYGAVL</sequence>
<gene>
    <name evidence="1" type="ORF">NDU88_004234</name>
</gene>
<proteinExistence type="predicted"/>
<keyword evidence="2" id="KW-1185">Reference proteome</keyword>
<organism evidence="1 2">
    <name type="scientific">Pleurodeles waltl</name>
    <name type="common">Iberian ribbed newt</name>
    <dbReference type="NCBI Taxonomy" id="8319"/>
    <lineage>
        <taxon>Eukaryota</taxon>
        <taxon>Metazoa</taxon>
        <taxon>Chordata</taxon>
        <taxon>Craniata</taxon>
        <taxon>Vertebrata</taxon>
        <taxon>Euteleostomi</taxon>
        <taxon>Amphibia</taxon>
        <taxon>Batrachia</taxon>
        <taxon>Caudata</taxon>
        <taxon>Salamandroidea</taxon>
        <taxon>Salamandridae</taxon>
        <taxon>Pleurodelinae</taxon>
        <taxon>Pleurodeles</taxon>
    </lineage>
</organism>
<evidence type="ECO:0000313" key="2">
    <source>
        <dbReference type="Proteomes" id="UP001066276"/>
    </source>
</evidence>
<evidence type="ECO:0000313" key="1">
    <source>
        <dbReference type="EMBL" id="KAJ1099130.1"/>
    </source>
</evidence>
<dbReference type="Proteomes" id="UP001066276">
    <property type="component" value="Chromosome 10"/>
</dbReference>
<accession>A0AAV7M8Q6</accession>
<comment type="caution">
    <text evidence="1">The sequence shown here is derived from an EMBL/GenBank/DDBJ whole genome shotgun (WGS) entry which is preliminary data.</text>
</comment>
<reference evidence="1" key="1">
    <citation type="journal article" date="2022" name="bioRxiv">
        <title>Sequencing and chromosome-scale assembly of the giantPleurodeles waltlgenome.</title>
        <authorList>
            <person name="Brown T."/>
            <person name="Elewa A."/>
            <person name="Iarovenko S."/>
            <person name="Subramanian E."/>
            <person name="Araus A.J."/>
            <person name="Petzold A."/>
            <person name="Susuki M."/>
            <person name="Suzuki K.-i.T."/>
            <person name="Hayashi T."/>
            <person name="Toyoda A."/>
            <person name="Oliveira C."/>
            <person name="Osipova E."/>
            <person name="Leigh N.D."/>
            <person name="Simon A."/>
            <person name="Yun M.H."/>
        </authorList>
    </citation>
    <scope>NUCLEOTIDE SEQUENCE</scope>
    <source>
        <strain evidence="1">20211129_DDA</strain>
        <tissue evidence="1">Liver</tissue>
    </source>
</reference>